<comment type="similarity">
    <text evidence="11">Belongs to the glycosyltransferase 51 family.</text>
</comment>
<evidence type="ECO:0000256" key="8">
    <source>
        <dbReference type="ARBA" id="ARBA00022989"/>
    </source>
</evidence>
<dbReference type="NCBIfam" id="TIGR02070">
    <property type="entry name" value="mono_pep_trsgly"/>
    <property type="match status" value="1"/>
</dbReference>
<dbReference type="PANTHER" id="PTHR30400">
    <property type="entry name" value="MONOFUNCTIONAL BIOSYNTHETIC PEPTIDOGLYCAN TRANSGLYCOSYLASE"/>
    <property type="match status" value="1"/>
</dbReference>
<keyword evidence="7 11" id="KW-0573">Peptidoglycan synthesis</keyword>
<comment type="catalytic activity">
    <reaction evidence="11">
        <text>[GlcNAc-(1-&gt;4)-Mur2Ac(oyl-L-Ala-gamma-D-Glu-L-Lys-D-Ala-D-Ala)](n)-di-trans,octa-cis-undecaprenyl diphosphate + beta-D-GlcNAc-(1-&gt;4)-Mur2Ac(oyl-L-Ala-gamma-D-Glu-L-Lys-D-Ala-D-Ala)-di-trans,octa-cis-undecaprenyl diphosphate = [GlcNAc-(1-&gt;4)-Mur2Ac(oyl-L-Ala-gamma-D-Glu-L-Lys-D-Ala-D-Ala)](n+1)-di-trans,octa-cis-undecaprenyl diphosphate + di-trans,octa-cis-undecaprenyl diphosphate + H(+)</text>
        <dbReference type="Rhea" id="RHEA:23708"/>
        <dbReference type="Rhea" id="RHEA-COMP:9602"/>
        <dbReference type="Rhea" id="RHEA-COMP:9603"/>
        <dbReference type="ChEBI" id="CHEBI:15378"/>
        <dbReference type="ChEBI" id="CHEBI:58405"/>
        <dbReference type="ChEBI" id="CHEBI:60033"/>
        <dbReference type="ChEBI" id="CHEBI:78435"/>
        <dbReference type="EC" id="2.4.99.28"/>
    </reaction>
</comment>
<dbReference type="RefSeq" id="WP_377010595.1">
    <property type="nucleotide sequence ID" value="NZ_JBHSLV010000034.1"/>
</dbReference>
<comment type="function">
    <text evidence="11">Peptidoglycan polymerase that catalyzes glycan chain elongation from lipid-linked precursors.</text>
</comment>
<dbReference type="InterPro" id="IPR023346">
    <property type="entry name" value="Lysozyme-like_dom_sf"/>
</dbReference>
<evidence type="ECO:0000256" key="7">
    <source>
        <dbReference type="ARBA" id="ARBA00022984"/>
    </source>
</evidence>
<evidence type="ECO:0000256" key="3">
    <source>
        <dbReference type="ARBA" id="ARBA00022676"/>
    </source>
</evidence>
<dbReference type="SUPFAM" id="SSF53955">
    <property type="entry name" value="Lysozyme-like"/>
    <property type="match status" value="1"/>
</dbReference>
<dbReference type="EMBL" id="JBHSLV010000034">
    <property type="protein sequence ID" value="MFC5394957.1"/>
    <property type="molecule type" value="Genomic_DNA"/>
</dbReference>
<keyword evidence="8 11" id="KW-1133">Transmembrane helix</keyword>
<dbReference type="HAMAP" id="MF_00766">
    <property type="entry name" value="PGT_MtgA"/>
    <property type="match status" value="1"/>
</dbReference>
<dbReference type="EC" id="2.4.99.28" evidence="11"/>
<organism evidence="13 14">
    <name type="scientific">Bosea vestrisii</name>
    <dbReference type="NCBI Taxonomy" id="151416"/>
    <lineage>
        <taxon>Bacteria</taxon>
        <taxon>Pseudomonadati</taxon>
        <taxon>Pseudomonadota</taxon>
        <taxon>Alphaproteobacteria</taxon>
        <taxon>Hyphomicrobiales</taxon>
        <taxon>Boseaceae</taxon>
        <taxon>Bosea</taxon>
    </lineage>
</organism>
<accession>A0ABW0HCJ3</accession>
<dbReference type="Pfam" id="PF00912">
    <property type="entry name" value="Transgly"/>
    <property type="match status" value="1"/>
</dbReference>
<reference evidence="14" key="1">
    <citation type="journal article" date="2019" name="Int. J. Syst. Evol. Microbiol.">
        <title>The Global Catalogue of Microorganisms (GCM) 10K type strain sequencing project: providing services to taxonomists for standard genome sequencing and annotation.</title>
        <authorList>
            <consortium name="The Broad Institute Genomics Platform"/>
            <consortium name="The Broad Institute Genome Sequencing Center for Infectious Disease"/>
            <person name="Wu L."/>
            <person name="Ma J."/>
        </authorList>
    </citation>
    <scope>NUCLEOTIDE SEQUENCE [LARGE SCALE GENOMIC DNA]</scope>
    <source>
        <strain evidence="14">CGMCC 1.16326</strain>
    </source>
</reference>
<comment type="subcellular location">
    <subcellularLocation>
        <location evidence="11">Cell inner membrane</location>
        <topology evidence="11">Single-pass membrane protein</topology>
    </subcellularLocation>
</comment>
<keyword evidence="10 11" id="KW-0961">Cell wall biogenesis/degradation</keyword>
<feature type="domain" description="Glycosyl transferase family 51" evidence="12">
    <location>
        <begin position="59"/>
        <end position="223"/>
    </location>
</feature>
<dbReference type="PANTHER" id="PTHR30400:SF0">
    <property type="entry name" value="BIOSYNTHETIC PEPTIDOGLYCAN TRANSGLYCOSYLASE"/>
    <property type="match status" value="1"/>
</dbReference>
<evidence type="ECO:0000256" key="5">
    <source>
        <dbReference type="ARBA" id="ARBA00022692"/>
    </source>
</evidence>
<keyword evidence="4 11" id="KW-0808">Transferase</keyword>
<evidence type="ECO:0000256" key="2">
    <source>
        <dbReference type="ARBA" id="ARBA00022519"/>
    </source>
</evidence>
<dbReference type="InterPro" id="IPR036950">
    <property type="entry name" value="PBP_transglycosylase"/>
</dbReference>
<protein>
    <recommendedName>
        <fullName evidence="11">Biosynthetic peptidoglycan transglycosylase</fullName>
        <ecNumber evidence="11">2.4.99.28</ecNumber>
    </recommendedName>
    <alternativeName>
        <fullName evidence="11">Glycan polymerase</fullName>
    </alternativeName>
    <alternativeName>
        <fullName evidence="11">Peptidoglycan glycosyltransferase MtgA</fullName>
        <shortName evidence="11">PGT</shortName>
    </alternativeName>
</protein>
<sequence length="257" mass="27926">MTQMAENPAPRRASLVGRIVRALVRLALALAIVFAALLLLYRFVPPPSTLMLGRWLTFRTVERDWVPLSQISPYLIRAVIASEDQRFCSHAGVDWGELNAVLQDEDGPSRGASTLTMQTAKNLFLWPGRSYLRKGLELPMALAIDLAWPKRRVIEVYLNIAEWGDGVFGADAAAQHHFGKPASRLTPAEAARLAGALPNPILRNPSRPSRALQAAAGRVQRRMNQLGPLANCALPAASAAQAPLFMPGALARARASV</sequence>
<feature type="transmembrane region" description="Helical" evidence="11">
    <location>
        <begin position="22"/>
        <end position="44"/>
    </location>
</feature>
<evidence type="ECO:0000256" key="9">
    <source>
        <dbReference type="ARBA" id="ARBA00023136"/>
    </source>
</evidence>
<keyword evidence="3 11" id="KW-0328">Glycosyltransferase</keyword>
<dbReference type="Proteomes" id="UP001596104">
    <property type="component" value="Unassembled WGS sequence"/>
</dbReference>
<dbReference type="InterPro" id="IPR011812">
    <property type="entry name" value="Pep_trsgly"/>
</dbReference>
<comment type="caution">
    <text evidence="13">The sequence shown here is derived from an EMBL/GenBank/DDBJ whole genome shotgun (WGS) entry which is preliminary data.</text>
</comment>
<evidence type="ECO:0000256" key="10">
    <source>
        <dbReference type="ARBA" id="ARBA00023316"/>
    </source>
</evidence>
<evidence type="ECO:0000259" key="12">
    <source>
        <dbReference type="Pfam" id="PF00912"/>
    </source>
</evidence>
<evidence type="ECO:0000256" key="6">
    <source>
        <dbReference type="ARBA" id="ARBA00022960"/>
    </source>
</evidence>
<name>A0ABW0HCJ3_9HYPH</name>
<keyword evidence="14" id="KW-1185">Reference proteome</keyword>
<proteinExistence type="inferred from homology"/>
<gene>
    <name evidence="11 13" type="primary">mtgA</name>
    <name evidence="13" type="ORF">ACFPPC_20165</name>
</gene>
<dbReference type="InterPro" id="IPR001264">
    <property type="entry name" value="Glyco_trans_51"/>
</dbReference>
<keyword evidence="9 11" id="KW-0472">Membrane</keyword>
<keyword evidence="5 11" id="KW-0812">Transmembrane</keyword>
<keyword evidence="1 11" id="KW-1003">Cell membrane</keyword>
<dbReference type="Gene3D" id="1.10.3810.10">
    <property type="entry name" value="Biosynthetic peptidoglycan transglycosylase-like"/>
    <property type="match status" value="1"/>
</dbReference>
<evidence type="ECO:0000256" key="11">
    <source>
        <dbReference type="HAMAP-Rule" id="MF_00766"/>
    </source>
</evidence>
<evidence type="ECO:0000313" key="13">
    <source>
        <dbReference type="EMBL" id="MFC5394957.1"/>
    </source>
</evidence>
<keyword evidence="2 11" id="KW-0997">Cell inner membrane</keyword>
<keyword evidence="6 11" id="KW-0133">Cell shape</keyword>
<evidence type="ECO:0000256" key="1">
    <source>
        <dbReference type="ARBA" id="ARBA00022475"/>
    </source>
</evidence>
<evidence type="ECO:0000256" key="4">
    <source>
        <dbReference type="ARBA" id="ARBA00022679"/>
    </source>
</evidence>
<evidence type="ECO:0000313" key="14">
    <source>
        <dbReference type="Proteomes" id="UP001596104"/>
    </source>
</evidence>
<comment type="pathway">
    <text evidence="11">Cell wall biogenesis; peptidoglycan biosynthesis.</text>
</comment>